<evidence type="ECO:0000313" key="10">
    <source>
        <dbReference type="EMBL" id="ATE54942.1"/>
    </source>
</evidence>
<dbReference type="InterPro" id="IPR000209">
    <property type="entry name" value="Peptidase_S8/S53_dom"/>
</dbReference>
<keyword evidence="4 5" id="KW-0720">Serine protease</keyword>
<feature type="region of interest" description="Disordered" evidence="7">
    <location>
        <begin position="1"/>
        <end position="20"/>
    </location>
</feature>
<evidence type="ECO:0000313" key="11">
    <source>
        <dbReference type="Proteomes" id="UP000218505"/>
    </source>
</evidence>
<dbReference type="PANTHER" id="PTHR43806">
    <property type="entry name" value="PEPTIDASE S8"/>
    <property type="match status" value="1"/>
</dbReference>
<feature type="active site" description="Charge relay system" evidence="5">
    <location>
        <position position="175"/>
    </location>
</feature>
<dbReference type="InterPro" id="IPR034193">
    <property type="entry name" value="PCSK9_ProteinaseK-like"/>
</dbReference>
<dbReference type="SUPFAM" id="SSF54897">
    <property type="entry name" value="Protease propeptides/inhibitors"/>
    <property type="match status" value="1"/>
</dbReference>
<dbReference type="Proteomes" id="UP000218505">
    <property type="component" value="Chromosome"/>
</dbReference>
<dbReference type="InterPro" id="IPR037045">
    <property type="entry name" value="S8pro/Inhibitor_I9_sf"/>
</dbReference>
<dbReference type="EMBL" id="CP023445">
    <property type="protein sequence ID" value="ATE54942.1"/>
    <property type="molecule type" value="Genomic_DNA"/>
</dbReference>
<dbReference type="InterPro" id="IPR036852">
    <property type="entry name" value="Peptidase_S8/S53_dom_sf"/>
</dbReference>
<organism evidence="10 11">
    <name type="scientific">Actinosynnema pretiosum</name>
    <dbReference type="NCBI Taxonomy" id="42197"/>
    <lineage>
        <taxon>Bacteria</taxon>
        <taxon>Bacillati</taxon>
        <taxon>Actinomycetota</taxon>
        <taxon>Actinomycetes</taxon>
        <taxon>Pseudonocardiales</taxon>
        <taxon>Pseudonocardiaceae</taxon>
        <taxon>Actinosynnema</taxon>
    </lineage>
</organism>
<evidence type="ECO:0000256" key="6">
    <source>
        <dbReference type="RuleBase" id="RU003355"/>
    </source>
</evidence>
<feature type="active site" description="Charge relay system" evidence="5">
    <location>
        <position position="206"/>
    </location>
</feature>
<evidence type="ECO:0000256" key="3">
    <source>
        <dbReference type="ARBA" id="ARBA00022801"/>
    </source>
</evidence>
<dbReference type="Pfam" id="PF05922">
    <property type="entry name" value="Inhibitor_I9"/>
    <property type="match status" value="1"/>
</dbReference>
<dbReference type="PRINTS" id="PR00723">
    <property type="entry name" value="SUBTILISIN"/>
</dbReference>
<dbReference type="GO" id="GO:0005615">
    <property type="term" value="C:extracellular space"/>
    <property type="evidence" value="ECO:0007669"/>
    <property type="project" value="TreeGrafter"/>
</dbReference>
<dbReference type="SUPFAM" id="SSF52743">
    <property type="entry name" value="Subtilisin-like"/>
    <property type="match status" value="1"/>
</dbReference>
<keyword evidence="11" id="KW-1185">Reference proteome</keyword>
<evidence type="ECO:0000256" key="7">
    <source>
        <dbReference type="SAM" id="MobiDB-lite"/>
    </source>
</evidence>
<dbReference type="CDD" id="cd04077">
    <property type="entry name" value="Peptidases_S8_PCSK9_ProteinaseK_like"/>
    <property type="match status" value="1"/>
</dbReference>
<dbReference type="InterPro" id="IPR022398">
    <property type="entry name" value="Peptidase_S8_His-AS"/>
</dbReference>
<dbReference type="AlphaFoldDB" id="A0A290Z7I5"/>
<dbReference type="InterPro" id="IPR050131">
    <property type="entry name" value="Peptidase_S8_subtilisin-like"/>
</dbReference>
<protein>
    <submittedName>
        <fullName evidence="10">Serine protease</fullName>
    </submittedName>
</protein>
<evidence type="ECO:0000259" key="9">
    <source>
        <dbReference type="Pfam" id="PF05922"/>
    </source>
</evidence>
<dbReference type="PROSITE" id="PS00137">
    <property type="entry name" value="SUBTILASE_HIS"/>
    <property type="match status" value="1"/>
</dbReference>
<gene>
    <name evidence="10" type="ORF">CNX65_17995</name>
</gene>
<keyword evidence="3 5" id="KW-0378">Hydrolase</keyword>
<dbReference type="Gene3D" id="3.30.70.80">
    <property type="entry name" value="Peptidase S8 propeptide/proteinase inhibitor I9"/>
    <property type="match status" value="1"/>
</dbReference>
<dbReference type="PANTHER" id="PTHR43806:SF11">
    <property type="entry name" value="CEREVISIN-RELATED"/>
    <property type="match status" value="1"/>
</dbReference>
<dbReference type="InterPro" id="IPR023827">
    <property type="entry name" value="Peptidase_S8_Asp-AS"/>
</dbReference>
<feature type="active site" description="Charge relay system" evidence="5">
    <location>
        <position position="356"/>
    </location>
</feature>
<dbReference type="InterPro" id="IPR015500">
    <property type="entry name" value="Peptidase_S8_subtilisin-rel"/>
</dbReference>
<dbReference type="InterPro" id="IPR023828">
    <property type="entry name" value="Peptidase_S8_Ser-AS"/>
</dbReference>
<dbReference type="PROSITE" id="PS00138">
    <property type="entry name" value="SUBTILASE_SER"/>
    <property type="match status" value="1"/>
</dbReference>
<dbReference type="Gene3D" id="3.40.50.200">
    <property type="entry name" value="Peptidase S8/S53 domain"/>
    <property type="match status" value="1"/>
</dbReference>
<proteinExistence type="inferred from homology"/>
<sequence length="412" mass="41911">MSDPKTLLGSARPRSEGANVRPARTSLAVLAATAVVAATATTGVATAAPQLAALVSPKTGGAVQPVKDSYVVLLKDGAAEARTLSAAEGITPKHVWNEAVRGFSATLSPDQLAEVRRNPAVALVEQDVVVTDLLDATQANPPSYGIDRIDQVSLPLSSSYTYNSTGAGVHAYVIDTGITTTHADFGGRATFDYNAIDTNNTDCYGHGTHVAGTVGSATYGVAKGVRLHAVKMMNCSGSSTTTAAVNAINWVTANAQRPAVANTSWNFTASAALETAIRSMISSGVFLATSAGNTAANSCDRLPRKVETATVVASSDSADARSTFSSTGACVDLYAPGTSIRSTLNTGGDGLMSGTSMATPHVAGVAALYKATYGDAPSATVHDWLNSKATPNKITNGATGGTANRLLNTAGL</sequence>
<evidence type="ECO:0000256" key="1">
    <source>
        <dbReference type="ARBA" id="ARBA00011073"/>
    </source>
</evidence>
<comment type="similarity">
    <text evidence="1 5 6">Belongs to the peptidase S8 family.</text>
</comment>
<evidence type="ECO:0000259" key="8">
    <source>
        <dbReference type="Pfam" id="PF00082"/>
    </source>
</evidence>
<dbReference type="KEGG" id="apre:CNX65_17995"/>
<dbReference type="Pfam" id="PF00082">
    <property type="entry name" value="Peptidase_S8"/>
    <property type="match status" value="1"/>
</dbReference>
<dbReference type="GO" id="GO:0004252">
    <property type="term" value="F:serine-type endopeptidase activity"/>
    <property type="evidence" value="ECO:0007669"/>
    <property type="project" value="UniProtKB-UniRule"/>
</dbReference>
<dbReference type="PROSITE" id="PS51892">
    <property type="entry name" value="SUBTILASE"/>
    <property type="match status" value="1"/>
</dbReference>
<evidence type="ECO:0000256" key="2">
    <source>
        <dbReference type="ARBA" id="ARBA00022670"/>
    </source>
</evidence>
<dbReference type="GO" id="GO:0006508">
    <property type="term" value="P:proteolysis"/>
    <property type="evidence" value="ECO:0007669"/>
    <property type="project" value="UniProtKB-KW"/>
</dbReference>
<dbReference type="PROSITE" id="PS00136">
    <property type="entry name" value="SUBTILASE_ASP"/>
    <property type="match status" value="1"/>
</dbReference>
<dbReference type="FunFam" id="3.40.50.200:FF:000014">
    <property type="entry name" value="Proteinase K"/>
    <property type="match status" value="1"/>
</dbReference>
<name>A0A290Z7I5_9PSEU</name>
<evidence type="ECO:0000256" key="4">
    <source>
        <dbReference type="ARBA" id="ARBA00022825"/>
    </source>
</evidence>
<keyword evidence="2 5" id="KW-0645">Protease</keyword>
<dbReference type="InterPro" id="IPR010259">
    <property type="entry name" value="S8pro/Inhibitor_I9"/>
</dbReference>
<accession>A0A290Z7I5</accession>
<feature type="domain" description="Inhibitor I9" evidence="9">
    <location>
        <begin position="88"/>
        <end position="130"/>
    </location>
</feature>
<feature type="domain" description="Peptidase S8/S53" evidence="8">
    <location>
        <begin position="169"/>
        <end position="392"/>
    </location>
</feature>
<evidence type="ECO:0000256" key="5">
    <source>
        <dbReference type="PROSITE-ProRule" id="PRU01240"/>
    </source>
</evidence>
<reference evidence="10" key="1">
    <citation type="submission" date="2017-09" db="EMBL/GenBank/DDBJ databases">
        <title>Complete Genome Sequence of ansamitocin-producing Bacterium Actinosynnema pretiosum X47.</title>
        <authorList>
            <person name="Cao G."/>
            <person name="Zong G."/>
            <person name="Zhong C."/>
            <person name="Fu J."/>
        </authorList>
    </citation>
    <scope>NUCLEOTIDE SEQUENCE [LARGE SCALE GENOMIC DNA]</scope>
    <source>
        <strain evidence="10">X47</strain>
    </source>
</reference>